<evidence type="ECO:0000256" key="1">
    <source>
        <dbReference type="ARBA" id="ARBA00022723"/>
    </source>
</evidence>
<dbReference type="InterPro" id="IPR001623">
    <property type="entry name" value="DnaJ_domain"/>
</dbReference>
<dbReference type="OrthoDB" id="10256793at2759"/>
<dbReference type="Pfam" id="PF00226">
    <property type="entry name" value="DnaJ"/>
    <property type="match status" value="1"/>
</dbReference>
<dbReference type="CDD" id="cd06257">
    <property type="entry name" value="DnaJ"/>
    <property type="match status" value="1"/>
</dbReference>
<dbReference type="RefSeq" id="XP_024664879.1">
    <property type="nucleotide sequence ID" value="XM_024809111.1"/>
</dbReference>
<feature type="domain" description="J" evidence="8">
    <location>
        <begin position="28"/>
        <end position="92"/>
    </location>
</feature>
<dbReference type="Gene3D" id="2.10.230.10">
    <property type="entry name" value="Heat shock protein DnaJ, cysteine-rich domain"/>
    <property type="match status" value="1"/>
</dbReference>
<dbReference type="CDD" id="cd10719">
    <property type="entry name" value="DnaJ_zf"/>
    <property type="match status" value="1"/>
</dbReference>
<dbReference type="PROSITE" id="PS51188">
    <property type="entry name" value="ZF_CR"/>
    <property type="match status" value="1"/>
</dbReference>
<dbReference type="GO" id="GO:0031072">
    <property type="term" value="F:heat shock protein binding"/>
    <property type="evidence" value="ECO:0007669"/>
    <property type="project" value="InterPro"/>
</dbReference>
<evidence type="ECO:0000256" key="5">
    <source>
        <dbReference type="ARBA" id="ARBA00023186"/>
    </source>
</evidence>
<dbReference type="Gene3D" id="1.10.287.110">
    <property type="entry name" value="DnaJ domain"/>
    <property type="match status" value="1"/>
</dbReference>
<dbReference type="FunFam" id="2.60.260.20:FF:000005">
    <property type="entry name" value="Chaperone protein dnaJ 1, mitochondrial"/>
    <property type="match status" value="1"/>
</dbReference>
<dbReference type="SUPFAM" id="SSF46565">
    <property type="entry name" value="Chaperone J-domain"/>
    <property type="match status" value="1"/>
</dbReference>
<reference evidence="10 11" key="1">
    <citation type="submission" date="2017-04" db="EMBL/GenBank/DDBJ databases">
        <title>Genome sequencing of [Candida] sorbophila.</title>
        <authorList>
            <person name="Ahn J.O."/>
        </authorList>
    </citation>
    <scope>NUCLEOTIDE SEQUENCE [LARGE SCALE GENOMIC DNA]</scope>
    <source>
        <strain evidence="10 11">DS02</strain>
    </source>
</reference>
<dbReference type="AlphaFoldDB" id="A0A2T0FIV6"/>
<organism evidence="10 11">
    <name type="scientific">Wickerhamiella sorbophila</name>
    <dbReference type="NCBI Taxonomy" id="45607"/>
    <lineage>
        <taxon>Eukaryota</taxon>
        <taxon>Fungi</taxon>
        <taxon>Dikarya</taxon>
        <taxon>Ascomycota</taxon>
        <taxon>Saccharomycotina</taxon>
        <taxon>Dipodascomycetes</taxon>
        <taxon>Dipodascales</taxon>
        <taxon>Trichomonascaceae</taxon>
        <taxon>Wickerhamiella</taxon>
    </lineage>
</organism>
<evidence type="ECO:0000256" key="6">
    <source>
        <dbReference type="ARBA" id="ARBA00072890"/>
    </source>
</evidence>
<gene>
    <name evidence="10" type="ORF">B9G98_02554</name>
</gene>
<accession>A0A2T0FIV6</accession>
<dbReference type="CDD" id="cd10747">
    <property type="entry name" value="DnaJ_C"/>
    <property type="match status" value="1"/>
</dbReference>
<keyword evidence="1 7" id="KW-0479">Metal-binding</keyword>
<dbReference type="GeneID" id="36516302"/>
<dbReference type="PANTHER" id="PTHR43096">
    <property type="entry name" value="DNAJ HOMOLOG 1, MITOCHONDRIAL-RELATED"/>
    <property type="match status" value="1"/>
</dbReference>
<evidence type="ECO:0000256" key="2">
    <source>
        <dbReference type="ARBA" id="ARBA00022737"/>
    </source>
</evidence>
<dbReference type="Gene3D" id="2.60.260.20">
    <property type="entry name" value="Urease metallochaperone UreE, N-terminal domain"/>
    <property type="match status" value="2"/>
</dbReference>
<dbReference type="Pfam" id="PF01556">
    <property type="entry name" value="DnaJ_C"/>
    <property type="match status" value="1"/>
</dbReference>
<dbReference type="PROSITE" id="PS00636">
    <property type="entry name" value="DNAJ_1"/>
    <property type="match status" value="1"/>
</dbReference>
<keyword evidence="5" id="KW-0143">Chaperone</keyword>
<proteinExistence type="inferred from homology"/>
<dbReference type="SUPFAM" id="SSF57938">
    <property type="entry name" value="DnaJ/Hsp40 cysteine-rich domain"/>
    <property type="match status" value="1"/>
</dbReference>
<dbReference type="InterPro" id="IPR001305">
    <property type="entry name" value="HSP_DnaJ_Cys-rich_dom"/>
</dbReference>
<dbReference type="HAMAP" id="MF_01152">
    <property type="entry name" value="DnaJ"/>
    <property type="match status" value="1"/>
</dbReference>
<keyword evidence="4 7" id="KW-0862">Zinc</keyword>
<dbReference type="InterPro" id="IPR002939">
    <property type="entry name" value="DnaJ_C"/>
</dbReference>
<dbReference type="Proteomes" id="UP000238350">
    <property type="component" value="Unassembled WGS sequence"/>
</dbReference>
<keyword evidence="2" id="KW-0677">Repeat</keyword>
<dbReference type="InterPro" id="IPR036869">
    <property type="entry name" value="J_dom_sf"/>
</dbReference>
<dbReference type="EMBL" id="NDIQ01000021">
    <property type="protein sequence ID" value="PRT54934.1"/>
    <property type="molecule type" value="Genomic_DNA"/>
</dbReference>
<dbReference type="Pfam" id="PF00684">
    <property type="entry name" value="DnaJ_CXXCXGXG"/>
    <property type="match status" value="1"/>
</dbReference>
<dbReference type="GO" id="GO:0005737">
    <property type="term" value="C:cytoplasm"/>
    <property type="evidence" value="ECO:0007669"/>
    <property type="project" value="TreeGrafter"/>
</dbReference>
<dbReference type="STRING" id="45607.A0A2T0FIV6"/>
<evidence type="ECO:0000256" key="4">
    <source>
        <dbReference type="ARBA" id="ARBA00022833"/>
    </source>
</evidence>
<dbReference type="PROSITE" id="PS50076">
    <property type="entry name" value="DNAJ_2"/>
    <property type="match status" value="1"/>
</dbReference>
<evidence type="ECO:0000256" key="3">
    <source>
        <dbReference type="ARBA" id="ARBA00022771"/>
    </source>
</evidence>
<dbReference type="InterPro" id="IPR012724">
    <property type="entry name" value="DnaJ"/>
</dbReference>
<evidence type="ECO:0000313" key="10">
    <source>
        <dbReference type="EMBL" id="PRT54934.1"/>
    </source>
</evidence>
<dbReference type="GO" id="GO:0009408">
    <property type="term" value="P:response to heat"/>
    <property type="evidence" value="ECO:0007669"/>
    <property type="project" value="InterPro"/>
</dbReference>
<dbReference type="PRINTS" id="PR00625">
    <property type="entry name" value="JDOMAIN"/>
</dbReference>
<evidence type="ECO:0000259" key="9">
    <source>
        <dbReference type="PROSITE" id="PS51188"/>
    </source>
</evidence>
<feature type="domain" description="CR-type" evidence="9">
    <location>
        <begin position="184"/>
        <end position="265"/>
    </location>
</feature>
<sequence length="454" mass="48547">MPAFARASARQFGAKRLFHASMLRRMEDPYKILGVDKTASAKDIKKKYYQLAKKYHPDVNKEDGADKKFQQIQDSYELLSDETKRAQYDQFGSAAFGGAGGPGGPGNASGPFNPFGNAGGFGFGGQGGSINLDDLFSAFTGGAGGGFRGFGGAESARARPGPQLYKGDDIEIVQSITLEDASTGTTKNVKYSVVDECGTCHGSGLKAGKTSETCSACNGSGSTVHLMQGGFQMASTCHTCGGSGVVIPRSSQCSSCHGEGVVQEMKTYNLDIPAGVADGMRLRVGGEGDSPVVRKSADVRTQRGDLYVRVHVKENPNFIRNKSELIYSAEIPMTTAVLGGKVPIPTLGGARININISPGTQHGDHITIPDQGMPMLNRPNVKGDMRVNLKVRIPRAQDATQTMLFEALADSLGDKQAKRIYPPISEVREDEHDQSQPGLLKRLFNKLTNHHDKK</sequence>
<dbReference type="GO" id="GO:0005524">
    <property type="term" value="F:ATP binding"/>
    <property type="evidence" value="ECO:0007669"/>
    <property type="project" value="InterPro"/>
</dbReference>
<comment type="caution">
    <text evidence="10">The sequence shown here is derived from an EMBL/GenBank/DDBJ whole genome shotgun (WGS) entry which is preliminary data.</text>
</comment>
<feature type="zinc finger region" description="CR-type" evidence="7">
    <location>
        <begin position="184"/>
        <end position="265"/>
    </location>
</feature>
<dbReference type="GO" id="GO:0008270">
    <property type="term" value="F:zinc ion binding"/>
    <property type="evidence" value="ECO:0007669"/>
    <property type="project" value="UniProtKB-KW"/>
</dbReference>
<keyword evidence="11" id="KW-1185">Reference proteome</keyword>
<dbReference type="SUPFAM" id="SSF49493">
    <property type="entry name" value="HSP40/DnaJ peptide-binding domain"/>
    <property type="match status" value="2"/>
</dbReference>
<dbReference type="SMART" id="SM00271">
    <property type="entry name" value="DnaJ"/>
    <property type="match status" value="1"/>
</dbReference>
<evidence type="ECO:0000259" key="8">
    <source>
        <dbReference type="PROSITE" id="PS50076"/>
    </source>
</evidence>
<name>A0A2T0FIV6_9ASCO</name>
<dbReference type="InterPro" id="IPR018253">
    <property type="entry name" value="DnaJ_domain_CS"/>
</dbReference>
<protein>
    <recommendedName>
        <fullName evidence="6">DnaJ homolog 1, mitochondrial</fullName>
    </recommendedName>
</protein>
<evidence type="ECO:0000313" key="11">
    <source>
        <dbReference type="Proteomes" id="UP000238350"/>
    </source>
</evidence>
<dbReference type="InterPro" id="IPR008971">
    <property type="entry name" value="HSP40/DnaJ_pept-bd"/>
</dbReference>
<dbReference type="GO" id="GO:0042026">
    <property type="term" value="P:protein refolding"/>
    <property type="evidence" value="ECO:0007669"/>
    <property type="project" value="TreeGrafter"/>
</dbReference>
<dbReference type="FunFam" id="2.10.230.10:FF:000002">
    <property type="entry name" value="Molecular chaperone DnaJ"/>
    <property type="match status" value="1"/>
</dbReference>
<dbReference type="PANTHER" id="PTHR43096:SF52">
    <property type="entry name" value="DNAJ HOMOLOG 1, MITOCHONDRIAL-RELATED"/>
    <property type="match status" value="1"/>
</dbReference>
<evidence type="ECO:0000256" key="7">
    <source>
        <dbReference type="PROSITE-ProRule" id="PRU00546"/>
    </source>
</evidence>
<dbReference type="GO" id="GO:0051082">
    <property type="term" value="F:unfolded protein binding"/>
    <property type="evidence" value="ECO:0007669"/>
    <property type="project" value="InterPro"/>
</dbReference>
<keyword evidence="3 7" id="KW-0863">Zinc-finger</keyword>
<dbReference type="InterPro" id="IPR036410">
    <property type="entry name" value="HSP_DnaJ_Cys-rich_dom_sf"/>
</dbReference>